<dbReference type="FunFam" id="3.40.140.10:FF:000008">
    <property type="entry name" value="Cytidine deaminase"/>
    <property type="match status" value="1"/>
</dbReference>
<comment type="caution">
    <text evidence="16">The sequence shown here is derived from an EMBL/GenBank/DDBJ whole genome shotgun (WGS) entry which is preliminary data.</text>
</comment>
<evidence type="ECO:0000256" key="2">
    <source>
        <dbReference type="ARBA" id="ARBA00003949"/>
    </source>
</evidence>
<dbReference type="SUPFAM" id="SSF53927">
    <property type="entry name" value="Cytidine deaminase-like"/>
    <property type="match status" value="1"/>
</dbReference>
<evidence type="ECO:0000256" key="1">
    <source>
        <dbReference type="ARBA" id="ARBA00001947"/>
    </source>
</evidence>
<dbReference type="GO" id="GO:0004126">
    <property type="term" value="F:cytidine deaminase activity"/>
    <property type="evidence" value="ECO:0007669"/>
    <property type="project" value="UniProtKB-UniRule"/>
</dbReference>
<reference evidence="16" key="2">
    <citation type="submission" date="2021-04" db="EMBL/GenBank/DDBJ databases">
        <authorList>
            <person name="Gilroy R."/>
        </authorList>
    </citation>
    <scope>NUCLEOTIDE SEQUENCE</scope>
    <source>
        <strain evidence="16">CHK185-1770</strain>
    </source>
</reference>
<feature type="binding site" evidence="13">
    <location>
        <position position="58"/>
    </location>
    <ligand>
        <name>Zn(2+)</name>
        <dbReference type="ChEBI" id="CHEBI:29105"/>
        <note>catalytic</note>
    </ligand>
</feature>
<organism evidence="16 17">
    <name type="scientific">Candidatus Acutalibacter pullicola</name>
    <dbReference type="NCBI Taxonomy" id="2838417"/>
    <lineage>
        <taxon>Bacteria</taxon>
        <taxon>Bacillati</taxon>
        <taxon>Bacillota</taxon>
        <taxon>Clostridia</taxon>
        <taxon>Eubacteriales</taxon>
        <taxon>Acutalibacteraceae</taxon>
        <taxon>Acutalibacter</taxon>
    </lineage>
</organism>
<dbReference type="GO" id="GO:0005829">
    <property type="term" value="C:cytosol"/>
    <property type="evidence" value="ECO:0007669"/>
    <property type="project" value="TreeGrafter"/>
</dbReference>
<accession>A0A9D2MVQ5</accession>
<comment type="similarity">
    <text evidence="3 14">Belongs to the cytidine and deoxycytidylate deaminase family.</text>
</comment>
<keyword evidence="8 13" id="KW-0862">Zinc</keyword>
<evidence type="ECO:0000259" key="15">
    <source>
        <dbReference type="PROSITE" id="PS51747"/>
    </source>
</evidence>
<dbReference type="NCBIfam" id="TIGR01354">
    <property type="entry name" value="cyt_deam_tetra"/>
    <property type="match status" value="1"/>
</dbReference>
<evidence type="ECO:0000313" key="16">
    <source>
        <dbReference type="EMBL" id="HJB97480.1"/>
    </source>
</evidence>
<dbReference type="InterPro" id="IPR002125">
    <property type="entry name" value="CMP_dCMP_dom"/>
</dbReference>
<dbReference type="CDD" id="cd01283">
    <property type="entry name" value="cytidine_deaminase"/>
    <property type="match status" value="1"/>
</dbReference>
<evidence type="ECO:0000256" key="10">
    <source>
        <dbReference type="ARBA" id="ARBA00049252"/>
    </source>
</evidence>
<name>A0A9D2MVQ5_9FIRM</name>
<comment type="cofactor">
    <cofactor evidence="1 13 14">
        <name>Zn(2+)</name>
        <dbReference type="ChEBI" id="CHEBI:29105"/>
    </cofactor>
</comment>
<evidence type="ECO:0000256" key="12">
    <source>
        <dbReference type="PIRSR" id="PIRSR606262-1"/>
    </source>
</evidence>
<dbReference type="Proteomes" id="UP000826793">
    <property type="component" value="Unassembled WGS sequence"/>
</dbReference>
<evidence type="ECO:0000256" key="14">
    <source>
        <dbReference type="RuleBase" id="RU364006"/>
    </source>
</evidence>
<sequence>MEQREALRLALLERAKEARKHSYCPYSGFAVGAALLCADGTVYAGCNIENAGFTATCCAERTAFFRAVNDGKRDFKAIAIVGGKAGQEPAELCAPCGVCRQVMAEFCGGDFEIVMTDGKALHISTLEELLPLAFGPGNLQ</sequence>
<dbReference type="PANTHER" id="PTHR11644:SF2">
    <property type="entry name" value="CYTIDINE DEAMINASE"/>
    <property type="match status" value="1"/>
</dbReference>
<feature type="binding site" evidence="13">
    <location>
        <position position="99"/>
    </location>
    <ligand>
        <name>Zn(2+)</name>
        <dbReference type="ChEBI" id="CHEBI:29105"/>
        <note>catalytic</note>
    </ligand>
</feature>
<dbReference type="Gene3D" id="3.40.140.10">
    <property type="entry name" value="Cytidine Deaminase, domain 2"/>
    <property type="match status" value="1"/>
</dbReference>
<evidence type="ECO:0000256" key="11">
    <source>
        <dbReference type="ARBA" id="ARBA00049558"/>
    </source>
</evidence>
<feature type="domain" description="CMP/dCMP-type deaminase" evidence="15">
    <location>
        <begin position="6"/>
        <end position="137"/>
    </location>
</feature>
<keyword evidence="6 13" id="KW-0479">Metal-binding</keyword>
<dbReference type="PROSITE" id="PS51747">
    <property type="entry name" value="CYT_DCMP_DEAMINASES_2"/>
    <property type="match status" value="1"/>
</dbReference>
<dbReference type="GO" id="GO:0072527">
    <property type="term" value="P:pyrimidine-containing compound metabolic process"/>
    <property type="evidence" value="ECO:0007669"/>
    <property type="project" value="UniProtKB-ARBA"/>
</dbReference>
<keyword evidence="7 14" id="KW-0378">Hydrolase</keyword>
<dbReference type="NCBIfam" id="NF004064">
    <property type="entry name" value="PRK05578.1"/>
    <property type="match status" value="1"/>
</dbReference>
<evidence type="ECO:0000256" key="13">
    <source>
        <dbReference type="PIRSR" id="PIRSR606262-3"/>
    </source>
</evidence>
<dbReference type="PANTHER" id="PTHR11644">
    <property type="entry name" value="CYTIDINE DEAMINASE"/>
    <property type="match status" value="1"/>
</dbReference>
<dbReference type="InterPro" id="IPR006262">
    <property type="entry name" value="Cyt_deam_tetra"/>
</dbReference>
<dbReference type="EC" id="3.5.4.5" evidence="4 14"/>
<dbReference type="Pfam" id="PF00383">
    <property type="entry name" value="dCMP_cyt_deam_1"/>
    <property type="match status" value="1"/>
</dbReference>
<evidence type="ECO:0000256" key="8">
    <source>
        <dbReference type="ARBA" id="ARBA00022833"/>
    </source>
</evidence>
<dbReference type="InterPro" id="IPR016193">
    <property type="entry name" value="Cytidine_deaminase-like"/>
</dbReference>
<comment type="catalytic activity">
    <reaction evidence="10 14">
        <text>2'-deoxycytidine + H2O + H(+) = 2'-deoxyuridine + NH4(+)</text>
        <dbReference type="Rhea" id="RHEA:13433"/>
        <dbReference type="ChEBI" id="CHEBI:15377"/>
        <dbReference type="ChEBI" id="CHEBI:15378"/>
        <dbReference type="ChEBI" id="CHEBI:15698"/>
        <dbReference type="ChEBI" id="CHEBI:16450"/>
        <dbReference type="ChEBI" id="CHEBI:28938"/>
        <dbReference type="EC" id="3.5.4.5"/>
    </reaction>
</comment>
<protein>
    <recommendedName>
        <fullName evidence="5 14">Cytidine deaminase</fullName>
        <ecNumber evidence="4 14">3.5.4.5</ecNumber>
    </recommendedName>
    <alternativeName>
        <fullName evidence="9 14">Cytidine aminohydrolase</fullName>
    </alternativeName>
</protein>
<evidence type="ECO:0000256" key="4">
    <source>
        <dbReference type="ARBA" id="ARBA00012783"/>
    </source>
</evidence>
<evidence type="ECO:0000256" key="5">
    <source>
        <dbReference type="ARBA" id="ARBA00018266"/>
    </source>
</evidence>
<proteinExistence type="inferred from homology"/>
<evidence type="ECO:0000313" key="17">
    <source>
        <dbReference type="Proteomes" id="UP000826793"/>
    </source>
</evidence>
<feature type="active site" description="Proton donor" evidence="12">
    <location>
        <position position="60"/>
    </location>
</feature>
<reference evidence="16" key="1">
    <citation type="journal article" date="2021" name="PeerJ">
        <title>Extensive microbial diversity within the chicken gut microbiome revealed by metagenomics and culture.</title>
        <authorList>
            <person name="Gilroy R."/>
            <person name="Ravi A."/>
            <person name="Getino M."/>
            <person name="Pursley I."/>
            <person name="Horton D.L."/>
            <person name="Alikhan N.F."/>
            <person name="Baker D."/>
            <person name="Gharbi K."/>
            <person name="Hall N."/>
            <person name="Watson M."/>
            <person name="Adriaenssens E.M."/>
            <person name="Foster-Nyarko E."/>
            <person name="Jarju S."/>
            <person name="Secka A."/>
            <person name="Antonio M."/>
            <person name="Oren A."/>
            <person name="Chaudhuri R.R."/>
            <person name="La Ragione R."/>
            <person name="Hildebrand F."/>
            <person name="Pallen M.J."/>
        </authorList>
    </citation>
    <scope>NUCLEOTIDE SEQUENCE</scope>
    <source>
        <strain evidence="16">CHK185-1770</strain>
    </source>
</reference>
<comment type="catalytic activity">
    <reaction evidence="11 14">
        <text>cytidine + H2O + H(+) = uridine + NH4(+)</text>
        <dbReference type="Rhea" id="RHEA:16069"/>
        <dbReference type="ChEBI" id="CHEBI:15377"/>
        <dbReference type="ChEBI" id="CHEBI:15378"/>
        <dbReference type="ChEBI" id="CHEBI:16704"/>
        <dbReference type="ChEBI" id="CHEBI:17562"/>
        <dbReference type="ChEBI" id="CHEBI:28938"/>
        <dbReference type="EC" id="3.5.4.5"/>
    </reaction>
</comment>
<dbReference type="EMBL" id="DWXG01000022">
    <property type="protein sequence ID" value="HJB97480.1"/>
    <property type="molecule type" value="Genomic_DNA"/>
</dbReference>
<comment type="function">
    <text evidence="2 14">This enzyme scavenges exogenous and endogenous cytidine and 2'-deoxycytidine for UMP synthesis.</text>
</comment>
<dbReference type="InterPro" id="IPR050202">
    <property type="entry name" value="Cyt/Deoxycyt_deaminase"/>
</dbReference>
<evidence type="ECO:0000256" key="9">
    <source>
        <dbReference type="ARBA" id="ARBA00032005"/>
    </source>
</evidence>
<dbReference type="GO" id="GO:0055086">
    <property type="term" value="P:nucleobase-containing small molecule metabolic process"/>
    <property type="evidence" value="ECO:0007669"/>
    <property type="project" value="UniProtKB-ARBA"/>
</dbReference>
<feature type="binding site" evidence="13">
    <location>
        <position position="96"/>
    </location>
    <ligand>
        <name>Zn(2+)</name>
        <dbReference type="ChEBI" id="CHEBI:29105"/>
        <note>catalytic</note>
    </ligand>
</feature>
<gene>
    <name evidence="16" type="primary">cdd</name>
    <name evidence="16" type="ORF">H9710_02745</name>
</gene>
<dbReference type="AlphaFoldDB" id="A0A9D2MVQ5"/>
<evidence type="ECO:0000256" key="7">
    <source>
        <dbReference type="ARBA" id="ARBA00022801"/>
    </source>
</evidence>
<dbReference type="GO" id="GO:0008270">
    <property type="term" value="F:zinc ion binding"/>
    <property type="evidence" value="ECO:0007669"/>
    <property type="project" value="UniProtKB-UniRule"/>
</dbReference>
<evidence type="ECO:0000256" key="3">
    <source>
        <dbReference type="ARBA" id="ARBA00006576"/>
    </source>
</evidence>
<evidence type="ECO:0000256" key="6">
    <source>
        <dbReference type="ARBA" id="ARBA00022723"/>
    </source>
</evidence>